<sequence>MSTSDEALVIDAAEKYGFNIEFKTKNLFQMKGYDTEINKFYYYEGELLAVDVQAELNDRLFLIECKGTASNSMLILIKDPDKSESIYVRREIDNNSRIMGFRGAGLFCTFTGDFFSKEQNKLKKLSKNDTENNFYKAQTQLTNAIHAVSWDIKQKSPTEEKPIHIMPLIVTNAQIWVIDYEQDPISATNHKWVKHKVVSNKLPIFLKGDRIFTYIVNIVNVNYLQEFLDKSYNMNRSYGTVDTLNNTLI</sequence>
<dbReference type="SUPFAM" id="SSF52980">
    <property type="entry name" value="Restriction endonuclease-like"/>
    <property type="match status" value="1"/>
</dbReference>
<name>A0A317TZE4_9GAMM</name>
<comment type="caution">
    <text evidence="1">The sequence shown here is derived from an EMBL/GenBank/DDBJ whole genome shotgun (WGS) entry which is preliminary data.</text>
</comment>
<evidence type="ECO:0000313" key="3">
    <source>
        <dbReference type="Proteomes" id="UP000247152"/>
    </source>
</evidence>
<dbReference type="Proteomes" id="UP000247152">
    <property type="component" value="Unassembled WGS sequence"/>
</dbReference>
<dbReference type="EMBL" id="RZGX01000019">
    <property type="protein sequence ID" value="RUR21139.1"/>
    <property type="molecule type" value="Genomic_DNA"/>
</dbReference>
<accession>A0A317TZE4</accession>
<proteinExistence type="predicted"/>
<dbReference type="AlphaFoldDB" id="A0A317TZE4"/>
<evidence type="ECO:0000313" key="1">
    <source>
        <dbReference type="EMBL" id="PWY53867.1"/>
    </source>
</evidence>
<organism evidence="1 3">
    <name type="scientific">Legionella qingyii</name>
    <dbReference type="NCBI Taxonomy" id="2184757"/>
    <lineage>
        <taxon>Bacteria</taxon>
        <taxon>Pseudomonadati</taxon>
        <taxon>Pseudomonadota</taxon>
        <taxon>Gammaproteobacteria</taxon>
        <taxon>Legionellales</taxon>
        <taxon>Legionellaceae</taxon>
        <taxon>Legionella</taxon>
    </lineage>
</organism>
<dbReference type="RefSeq" id="WP_110144235.1">
    <property type="nucleotide sequence ID" value="NZ_QHJG01000060.1"/>
</dbReference>
<gene>
    <name evidence="1" type="ORF">DGG96_20025</name>
    <name evidence="2" type="ORF">ELY20_13580</name>
</gene>
<protein>
    <submittedName>
        <fullName evidence="1">Uncharacterized protein</fullName>
    </submittedName>
</protein>
<dbReference type="EMBL" id="QHJG01000060">
    <property type="protein sequence ID" value="PWY53867.1"/>
    <property type="molecule type" value="Genomic_DNA"/>
</dbReference>
<dbReference type="Proteomes" id="UP000287374">
    <property type="component" value="Unassembled WGS sequence"/>
</dbReference>
<dbReference type="OrthoDB" id="5643676at2"/>
<reference evidence="2 4" key="2">
    <citation type="submission" date="2018-12" db="EMBL/GenBank/DDBJ databases">
        <title>Legionella sp,whole genome shotgun sequence.</title>
        <authorList>
            <person name="Wu H."/>
        </authorList>
    </citation>
    <scope>NUCLEOTIDE SEQUENCE [LARGE SCALE GENOMIC DNA]</scope>
    <source>
        <strain evidence="2">Km489</strain>
        <strain evidence="4">km489</strain>
    </source>
</reference>
<keyword evidence="4" id="KW-1185">Reference proteome</keyword>
<reference evidence="1 3" key="1">
    <citation type="submission" date="2018-05" db="EMBL/GenBank/DDBJ databases">
        <title>Legionella qingyii sp.nov., whole genome shotgun sequence.</title>
        <authorList>
            <person name="Wu H."/>
            <person name="Zhu Q."/>
            <person name="Hu C."/>
        </authorList>
    </citation>
    <scope>NUCLEOTIDE SEQUENCE [LARGE SCALE GENOMIC DNA]</scope>
    <source>
        <strain evidence="1 3">HEB18</strain>
    </source>
</reference>
<dbReference type="InterPro" id="IPR011335">
    <property type="entry name" value="Restrct_endonuc-II-like"/>
</dbReference>
<evidence type="ECO:0000313" key="2">
    <source>
        <dbReference type="EMBL" id="RUR21139.1"/>
    </source>
</evidence>
<evidence type="ECO:0000313" key="4">
    <source>
        <dbReference type="Proteomes" id="UP000287374"/>
    </source>
</evidence>